<evidence type="ECO:0000256" key="1">
    <source>
        <dbReference type="SAM" id="MobiDB-lite"/>
    </source>
</evidence>
<dbReference type="EMBL" id="SDEE01000712">
    <property type="protein sequence ID" value="RXW14366.1"/>
    <property type="molecule type" value="Genomic_DNA"/>
</dbReference>
<dbReference type="Proteomes" id="UP000290288">
    <property type="component" value="Unassembled WGS sequence"/>
</dbReference>
<protein>
    <submittedName>
        <fullName evidence="2">Uncharacterized protein</fullName>
    </submittedName>
</protein>
<organism evidence="2 3">
    <name type="scientific">Candolleomyces aberdarensis</name>
    <dbReference type="NCBI Taxonomy" id="2316362"/>
    <lineage>
        <taxon>Eukaryota</taxon>
        <taxon>Fungi</taxon>
        <taxon>Dikarya</taxon>
        <taxon>Basidiomycota</taxon>
        <taxon>Agaricomycotina</taxon>
        <taxon>Agaricomycetes</taxon>
        <taxon>Agaricomycetidae</taxon>
        <taxon>Agaricales</taxon>
        <taxon>Agaricineae</taxon>
        <taxon>Psathyrellaceae</taxon>
        <taxon>Candolleomyces</taxon>
    </lineage>
</organism>
<feature type="region of interest" description="Disordered" evidence="1">
    <location>
        <begin position="400"/>
        <end position="469"/>
    </location>
</feature>
<comment type="caution">
    <text evidence="2">The sequence shown here is derived from an EMBL/GenBank/DDBJ whole genome shotgun (WGS) entry which is preliminary data.</text>
</comment>
<reference evidence="2 3" key="1">
    <citation type="submission" date="2019-01" db="EMBL/GenBank/DDBJ databases">
        <title>Draft genome sequence of Psathyrella aberdarensis IHI B618.</title>
        <authorList>
            <person name="Buettner E."/>
            <person name="Kellner H."/>
        </authorList>
    </citation>
    <scope>NUCLEOTIDE SEQUENCE [LARGE SCALE GENOMIC DNA]</scope>
    <source>
        <strain evidence="2 3">IHI B618</strain>
    </source>
</reference>
<accession>A0A4Q2D723</accession>
<dbReference type="STRING" id="2316362.A0A4Q2D723"/>
<dbReference type="AlphaFoldDB" id="A0A4Q2D723"/>
<feature type="region of interest" description="Disordered" evidence="1">
    <location>
        <begin position="1"/>
        <end position="21"/>
    </location>
</feature>
<name>A0A4Q2D723_9AGAR</name>
<keyword evidence="3" id="KW-1185">Reference proteome</keyword>
<proteinExistence type="predicted"/>
<feature type="compositionally biased region" description="Pro residues" evidence="1">
    <location>
        <begin position="438"/>
        <end position="455"/>
    </location>
</feature>
<dbReference type="OrthoDB" id="3270336at2759"/>
<evidence type="ECO:0000313" key="3">
    <source>
        <dbReference type="Proteomes" id="UP000290288"/>
    </source>
</evidence>
<evidence type="ECO:0000313" key="2">
    <source>
        <dbReference type="EMBL" id="RXW14366.1"/>
    </source>
</evidence>
<sequence>MSLDSNHPFPRGQYEDGSLYYSPNSPNDMTLRLHPNLKGENPFKPQPPLRSDVRYPDLLQPMPFTKPFYWISFIPLKHWFKTCPYPPIRSLSRFPEISYHDDAQKPGYRVNPTNPWTQLETDVYKAVTALRNKFSLPCVLPFLPNALSYLNTYEKKAQLIHVLQETREWFSVWFGALSYSIAMALSRQEETEGLKFSGYPNWRRVLMDEGFSESWIDDLVHSPVCQFDLTVSRVGGIFDDLVDEDLPLPSWFLRFGIPFWYPWRDSDEVLATMKDSQFLSVWRPRIPPFFQLPPSEPIVPSPEHATAREPEWIEFFRKREARYPHIQETETPIDRQRRENRMRDPPVRSAKVFEWWPKDDGWVRVPVLAKYRPDILAEYGRHQKRYDPYFNEWDCCDEFGDRDPDSDSDDDFDSRTPTPEPSSANHAPPCADFDSPLPANPPLPSAPAELDPPPDMFQAGEVSADSSSMKPIEQEVEDVFGKYYGFCLPVVGTAFPDLTVLDRSVEWFHRLLGLSRDELTDNAYFSTMHYRTTQLFVDSLTGVKPAVPSLSDLDDSALSPVRFTPRFRCIVRLDVSEGQRNPDCLDNMRYLYVFNFQHPTVPWKLAVPSSIAALLICRLPASYTENSIAFYLAQRGVPFRILSPNPLIPRLVSTKVHHTIPIRRFDHIFDQEDYDAYLNHRTFLLSMPHMQASLRRGGIVWRLAIGMLGLSDVVRGPTQWGEILLVNESQEFRLIEDTLSTIELDLICGAYECISGDVFFYTSFSETDLSQMTERIVLLNLGGPLLDTTRKKNAAKTMGIGLVDKNRGTRTGFKPFEILNPILSP</sequence>
<gene>
    <name evidence="2" type="ORF">EST38_g11484</name>
</gene>